<accession>A0A3N2BZT0</accession>
<gene>
    <name evidence="2" type="ORF">EDD42_0790</name>
</gene>
<comment type="caution">
    <text evidence="2">The sequence shown here is derived from an EMBL/GenBank/DDBJ whole genome shotgun (WGS) entry which is preliminary data.</text>
</comment>
<sequence length="259" mass="27825">MAGLLRCVGTGTRSPEPPPITEPVDVPTRRPSTSSGTGTCHLPRSLSLSKCPQNASRAESTIDRTTLRQAQGPDGMALRDRTVSPPPVTEPVEVPTRPLASRKHHRPDHPSTSSGTAGCHLPRSLSLSKCPRDASRAETTIDRTTLRQAQGPDGMAHRDRSVSPPPVTEPVEVPTRRLASRKHHRPDHPSTSSGTGRGGAQGPDGVRPQGPDGVRLRAPRCPCPGRPRSAPASAGSRAARRCRRSGRRRSRRQSTTHRH</sequence>
<dbReference type="Proteomes" id="UP000266915">
    <property type="component" value="Unassembled WGS sequence"/>
</dbReference>
<feature type="compositionally biased region" description="Basic residues" evidence="1">
    <location>
        <begin position="238"/>
        <end position="259"/>
    </location>
</feature>
<evidence type="ECO:0000313" key="2">
    <source>
        <dbReference type="EMBL" id="ROR80747.1"/>
    </source>
</evidence>
<reference evidence="2 3" key="1">
    <citation type="submission" date="2018-11" db="EMBL/GenBank/DDBJ databases">
        <title>Sequencing the genomes of 1000 actinobacteria strains.</title>
        <authorList>
            <person name="Klenk H.-P."/>
        </authorList>
    </citation>
    <scope>NUCLEOTIDE SEQUENCE [LARGE SCALE GENOMIC DNA]</scope>
    <source>
        <strain evidence="2 3">DSM 14012</strain>
    </source>
</reference>
<feature type="compositionally biased region" description="Low complexity" evidence="1">
    <location>
        <begin position="226"/>
        <end position="237"/>
    </location>
</feature>
<evidence type="ECO:0000256" key="1">
    <source>
        <dbReference type="SAM" id="MobiDB-lite"/>
    </source>
</evidence>
<dbReference type="EMBL" id="RKHL01000001">
    <property type="protein sequence ID" value="ROR80747.1"/>
    <property type="molecule type" value="Genomic_DNA"/>
</dbReference>
<feature type="compositionally biased region" description="Low complexity" evidence="1">
    <location>
        <begin position="29"/>
        <end position="39"/>
    </location>
</feature>
<evidence type="ECO:0000313" key="3">
    <source>
        <dbReference type="Proteomes" id="UP000266915"/>
    </source>
</evidence>
<feature type="compositionally biased region" description="Basic and acidic residues" evidence="1">
    <location>
        <begin position="130"/>
        <end position="145"/>
    </location>
</feature>
<keyword evidence="3" id="KW-1185">Reference proteome</keyword>
<proteinExistence type="predicted"/>
<feature type="compositionally biased region" description="Polar residues" evidence="1">
    <location>
        <begin position="46"/>
        <end position="59"/>
    </location>
</feature>
<protein>
    <submittedName>
        <fullName evidence="2">Uncharacterized protein</fullName>
    </submittedName>
</protein>
<dbReference type="AlphaFoldDB" id="A0A3N2BZT0"/>
<organism evidence="2 3">
    <name type="scientific">Plantibacter flavus</name>
    <dbReference type="NCBI Taxonomy" id="150123"/>
    <lineage>
        <taxon>Bacteria</taxon>
        <taxon>Bacillati</taxon>
        <taxon>Actinomycetota</taxon>
        <taxon>Actinomycetes</taxon>
        <taxon>Micrococcales</taxon>
        <taxon>Microbacteriaceae</taxon>
        <taxon>Plantibacter</taxon>
    </lineage>
</organism>
<feature type="region of interest" description="Disordered" evidence="1">
    <location>
        <begin position="1"/>
        <end position="259"/>
    </location>
</feature>
<name>A0A3N2BZT0_9MICO</name>